<comment type="caution">
    <text evidence="1">The sequence shown here is derived from an EMBL/GenBank/DDBJ whole genome shotgun (WGS) entry which is preliminary data.</text>
</comment>
<dbReference type="AlphaFoldDB" id="A0AAE0BKC5"/>
<sequence>MLADPIGPILINTHPAGYRAMHEVKTPRGDEGLVVQTPRYRSLQQMYDSSLEKITSCTTDILNEFLLQPLREVLAPLDAQEELQQAAVSKLSRLPGLDSVDADLLLKRIANNDFSGISAQLAAQPLVSSLGLSMDAIQCILKGELDEVEKHVSKALDVHSMRGRAVIRAILSTCPPWGRASPPPGLLQAVETLSKEANIPVPIAKALASFIFASVRYKNSKTQWNASTEHLLEQEFGALMCLKMERCHGAPLLDPYAASFLAACLPLKAHR</sequence>
<name>A0AAE0BKC5_9CHLO</name>
<protein>
    <submittedName>
        <fullName evidence="1">Uncharacterized protein</fullName>
    </submittedName>
</protein>
<evidence type="ECO:0000313" key="2">
    <source>
        <dbReference type="Proteomes" id="UP001190700"/>
    </source>
</evidence>
<accession>A0AAE0BKC5</accession>
<dbReference type="Proteomes" id="UP001190700">
    <property type="component" value="Unassembled WGS sequence"/>
</dbReference>
<keyword evidence="2" id="KW-1185">Reference proteome</keyword>
<dbReference type="EMBL" id="LGRX02034658">
    <property type="protein sequence ID" value="KAK3237274.1"/>
    <property type="molecule type" value="Genomic_DNA"/>
</dbReference>
<proteinExistence type="predicted"/>
<reference evidence="1 2" key="1">
    <citation type="journal article" date="2015" name="Genome Biol. Evol.">
        <title>Comparative Genomics of a Bacterivorous Green Alga Reveals Evolutionary Causalities and Consequences of Phago-Mixotrophic Mode of Nutrition.</title>
        <authorList>
            <person name="Burns J.A."/>
            <person name="Paasch A."/>
            <person name="Narechania A."/>
            <person name="Kim E."/>
        </authorList>
    </citation>
    <scope>NUCLEOTIDE SEQUENCE [LARGE SCALE GENOMIC DNA]</scope>
    <source>
        <strain evidence="1 2">PLY_AMNH</strain>
    </source>
</reference>
<gene>
    <name evidence="1" type="ORF">CYMTET_52641</name>
</gene>
<evidence type="ECO:0000313" key="1">
    <source>
        <dbReference type="EMBL" id="KAK3237274.1"/>
    </source>
</evidence>
<organism evidence="1 2">
    <name type="scientific">Cymbomonas tetramitiformis</name>
    <dbReference type="NCBI Taxonomy" id="36881"/>
    <lineage>
        <taxon>Eukaryota</taxon>
        <taxon>Viridiplantae</taxon>
        <taxon>Chlorophyta</taxon>
        <taxon>Pyramimonadophyceae</taxon>
        <taxon>Pyramimonadales</taxon>
        <taxon>Pyramimonadaceae</taxon>
        <taxon>Cymbomonas</taxon>
    </lineage>
</organism>